<feature type="compositionally biased region" description="Polar residues" evidence="1">
    <location>
        <begin position="321"/>
        <end position="339"/>
    </location>
</feature>
<evidence type="ECO:0000313" key="3">
    <source>
        <dbReference type="Proteomes" id="UP000756132"/>
    </source>
</evidence>
<dbReference type="Proteomes" id="UP000756132">
    <property type="component" value="Chromosome 13"/>
</dbReference>
<dbReference type="OMA" id="YPACFFE"/>
<organism evidence="2 3">
    <name type="scientific">Passalora fulva</name>
    <name type="common">Tomato leaf mold</name>
    <name type="synonym">Cladosporium fulvum</name>
    <dbReference type="NCBI Taxonomy" id="5499"/>
    <lineage>
        <taxon>Eukaryota</taxon>
        <taxon>Fungi</taxon>
        <taxon>Dikarya</taxon>
        <taxon>Ascomycota</taxon>
        <taxon>Pezizomycotina</taxon>
        <taxon>Dothideomycetes</taxon>
        <taxon>Dothideomycetidae</taxon>
        <taxon>Mycosphaerellales</taxon>
        <taxon>Mycosphaerellaceae</taxon>
        <taxon>Fulvia</taxon>
    </lineage>
</organism>
<feature type="region of interest" description="Disordered" evidence="1">
    <location>
        <begin position="1"/>
        <end position="113"/>
    </location>
</feature>
<reference evidence="2" key="2">
    <citation type="journal article" date="2022" name="Microb. Genom.">
        <title>A chromosome-scale genome assembly of the tomato pathogen Cladosporium fulvum reveals a compartmentalized genome architecture and the presence of a dispensable chromosome.</title>
        <authorList>
            <person name="Zaccaron A.Z."/>
            <person name="Chen L.H."/>
            <person name="Samaras A."/>
            <person name="Stergiopoulos I."/>
        </authorList>
    </citation>
    <scope>NUCLEOTIDE SEQUENCE</scope>
    <source>
        <strain evidence="2">Race5_Kim</strain>
    </source>
</reference>
<dbReference type="KEGG" id="ffu:CLAFUR5_14502"/>
<dbReference type="AlphaFoldDB" id="A0A9Q8UX00"/>
<evidence type="ECO:0000256" key="1">
    <source>
        <dbReference type="SAM" id="MobiDB-lite"/>
    </source>
</evidence>
<keyword evidence="3" id="KW-1185">Reference proteome</keyword>
<dbReference type="RefSeq" id="XP_047769728.1">
    <property type="nucleotide sequence ID" value="XM_047913650.1"/>
</dbReference>
<dbReference type="OrthoDB" id="3910890at2759"/>
<feature type="compositionally biased region" description="Low complexity" evidence="1">
    <location>
        <begin position="263"/>
        <end position="276"/>
    </location>
</feature>
<gene>
    <name evidence="2" type="ORF">CLAFUR5_14502</name>
</gene>
<dbReference type="EMBL" id="CP090175">
    <property type="protein sequence ID" value="UJO25362.1"/>
    <property type="molecule type" value="Genomic_DNA"/>
</dbReference>
<name>A0A9Q8UX00_PASFU</name>
<sequence length="405" mass="44620">MTSRRLNAEDWTPVHPTKLNASISNESRTAHSRSSGNSQRALRPKPLNIPSKLPQTPPNAKQSHFPPQNGDSDQAKDIPTDPQIVDLGPPGPWPHRGSPAVRNRRMGSPNLASHFNSRQSEISLGILDYYTREPTPSLKSPELPPPPTPKLDSAIEQFDFGLPPTPTPSVVTTIPCLVNATAEAERQEQSLIPVSPPSGQLRHNVMNNGYSLFPVIKEVTPPPRRPTITLVEPFGRRNTTPGSNTSSIASPPDRCHRPRKESISSSVRSRNDSFISGHRDKHGRIPLRILSSDSTSSTCRTRVASSNISAVPEKQSRWSDDTITSPSTASTPGPRTSFGSLLRRDSAQYPACFFEDDEEAPLRRKFAWKKTSMASSHEHQRGRYDEPPSFGERFVKLMLCGCGGR</sequence>
<feature type="region of interest" description="Disordered" evidence="1">
    <location>
        <begin position="228"/>
        <end position="341"/>
    </location>
</feature>
<proteinExistence type="predicted"/>
<feature type="compositionally biased region" description="Polar residues" evidence="1">
    <location>
        <begin position="237"/>
        <end position="249"/>
    </location>
</feature>
<reference evidence="2" key="1">
    <citation type="submission" date="2021-12" db="EMBL/GenBank/DDBJ databases">
        <authorList>
            <person name="Zaccaron A."/>
            <person name="Stergiopoulos I."/>
        </authorList>
    </citation>
    <scope>NUCLEOTIDE SEQUENCE</scope>
    <source>
        <strain evidence="2">Race5_Kim</strain>
    </source>
</reference>
<feature type="compositionally biased region" description="Polar residues" evidence="1">
    <location>
        <begin position="299"/>
        <end position="309"/>
    </location>
</feature>
<accession>A0A9Q8UX00</accession>
<protein>
    <submittedName>
        <fullName evidence="2">Uncharacterized protein</fullName>
    </submittedName>
</protein>
<evidence type="ECO:0000313" key="2">
    <source>
        <dbReference type="EMBL" id="UJO25362.1"/>
    </source>
</evidence>
<feature type="compositionally biased region" description="Polar residues" evidence="1">
    <location>
        <begin position="58"/>
        <end position="72"/>
    </location>
</feature>
<dbReference type="GeneID" id="71994380"/>
<feature type="compositionally biased region" description="Polar residues" evidence="1">
    <location>
        <begin position="19"/>
        <end position="40"/>
    </location>
</feature>